<keyword evidence="4" id="KW-0472">Membrane</keyword>
<keyword evidence="1 5" id="KW-0732">Signal</keyword>
<keyword evidence="3" id="KW-0106">Calcium</keyword>
<dbReference type="Gene3D" id="2.60.40.2030">
    <property type="match status" value="1"/>
</dbReference>
<dbReference type="InterPro" id="IPR013783">
    <property type="entry name" value="Ig-like_fold"/>
</dbReference>
<protein>
    <submittedName>
        <fullName evidence="8">Calx-beta domain-containing protein</fullName>
    </submittedName>
</protein>
<dbReference type="Pfam" id="PF16640">
    <property type="entry name" value="Big_3_5"/>
    <property type="match status" value="1"/>
</dbReference>
<evidence type="ECO:0000256" key="1">
    <source>
        <dbReference type="ARBA" id="ARBA00022729"/>
    </source>
</evidence>
<feature type="signal peptide" evidence="5">
    <location>
        <begin position="1"/>
        <end position="25"/>
    </location>
</feature>
<dbReference type="Gene3D" id="2.60.40.10">
    <property type="entry name" value="Immunoglobulins"/>
    <property type="match status" value="1"/>
</dbReference>
<keyword evidence="2" id="KW-0677">Repeat</keyword>
<dbReference type="GO" id="GO:0007154">
    <property type="term" value="P:cell communication"/>
    <property type="evidence" value="ECO:0007669"/>
    <property type="project" value="InterPro"/>
</dbReference>
<proteinExistence type="predicted"/>
<dbReference type="InterPro" id="IPR003644">
    <property type="entry name" value="Calx_beta"/>
</dbReference>
<keyword evidence="4" id="KW-1133">Transmembrane helix</keyword>
<feature type="chain" id="PRO_5043986144" evidence="5">
    <location>
        <begin position="26"/>
        <end position="426"/>
    </location>
</feature>
<evidence type="ECO:0000256" key="5">
    <source>
        <dbReference type="SAM" id="SignalP"/>
    </source>
</evidence>
<keyword evidence="4" id="KW-0812">Transmembrane</keyword>
<feature type="domain" description="Calx-beta" evidence="6">
    <location>
        <begin position="252"/>
        <end position="331"/>
    </location>
</feature>
<reference evidence="8" key="1">
    <citation type="submission" date="2024-05" db="EMBL/GenBank/DDBJ databases">
        <title>The Natural Products Discovery Center: Release of the First 8490 Sequenced Strains for Exploring Actinobacteria Biosynthetic Diversity.</title>
        <authorList>
            <person name="Kalkreuter E."/>
            <person name="Kautsar S.A."/>
            <person name="Yang D."/>
            <person name="Bader C.D."/>
            <person name="Teijaro C.N."/>
            <person name="Fluegel L."/>
            <person name="Davis C.M."/>
            <person name="Simpson J.R."/>
            <person name="Lauterbach L."/>
            <person name="Steele A.D."/>
            <person name="Gui C."/>
            <person name="Meng S."/>
            <person name="Li G."/>
            <person name="Viehrig K."/>
            <person name="Ye F."/>
            <person name="Su P."/>
            <person name="Kiefer A.F."/>
            <person name="Nichols A."/>
            <person name="Cepeda A.J."/>
            <person name="Yan W."/>
            <person name="Fan B."/>
            <person name="Jiang Y."/>
            <person name="Adhikari A."/>
            <person name="Zheng C.-J."/>
            <person name="Schuster L."/>
            <person name="Cowan T.M."/>
            <person name="Smanski M.J."/>
            <person name="Chevrette M.G."/>
            <person name="de Carvalho L.P.S."/>
            <person name="Shen B."/>
        </authorList>
    </citation>
    <scope>NUCLEOTIDE SEQUENCE</scope>
    <source>
        <strain evidence="8">NPDC080035</strain>
    </source>
</reference>
<accession>A0AAU7GFL1</accession>
<dbReference type="InterPro" id="IPR032109">
    <property type="entry name" value="Big_3_5"/>
</dbReference>
<dbReference type="GO" id="GO:0005975">
    <property type="term" value="P:carbohydrate metabolic process"/>
    <property type="evidence" value="ECO:0007669"/>
    <property type="project" value="UniProtKB-ARBA"/>
</dbReference>
<organism evidence="8">
    <name type="scientific">Leifsonia sp. NPDC080035</name>
    <dbReference type="NCBI Taxonomy" id="3143936"/>
    <lineage>
        <taxon>Bacteria</taxon>
        <taxon>Bacillati</taxon>
        <taxon>Actinomycetota</taxon>
        <taxon>Actinomycetes</taxon>
        <taxon>Micrococcales</taxon>
        <taxon>Microbacteriaceae</taxon>
        <taxon>Leifsonia</taxon>
    </lineage>
</organism>
<dbReference type="RefSeq" id="WP_348789110.1">
    <property type="nucleotide sequence ID" value="NZ_CP157390.1"/>
</dbReference>
<name>A0AAU7GFL1_9MICO</name>
<evidence type="ECO:0000256" key="2">
    <source>
        <dbReference type="ARBA" id="ARBA00022737"/>
    </source>
</evidence>
<dbReference type="EMBL" id="CP157390">
    <property type="protein sequence ID" value="XBM49191.1"/>
    <property type="molecule type" value="Genomic_DNA"/>
</dbReference>
<feature type="domain" description="Bacterial Ig-like" evidence="7">
    <location>
        <begin position="151"/>
        <end position="237"/>
    </location>
</feature>
<evidence type="ECO:0000256" key="3">
    <source>
        <dbReference type="ARBA" id="ARBA00022837"/>
    </source>
</evidence>
<dbReference type="InterPro" id="IPR038081">
    <property type="entry name" value="CalX-like_sf"/>
</dbReference>
<dbReference type="GO" id="GO:0016020">
    <property type="term" value="C:membrane"/>
    <property type="evidence" value="ECO:0007669"/>
    <property type="project" value="InterPro"/>
</dbReference>
<feature type="transmembrane region" description="Helical" evidence="4">
    <location>
        <begin position="395"/>
        <end position="416"/>
    </location>
</feature>
<dbReference type="SUPFAM" id="SSF141072">
    <property type="entry name" value="CalX-like"/>
    <property type="match status" value="1"/>
</dbReference>
<dbReference type="AlphaFoldDB" id="A0AAU7GFL1"/>
<evidence type="ECO:0000259" key="6">
    <source>
        <dbReference type="Pfam" id="PF03160"/>
    </source>
</evidence>
<dbReference type="Pfam" id="PF03160">
    <property type="entry name" value="Calx-beta"/>
    <property type="match status" value="1"/>
</dbReference>
<evidence type="ECO:0000259" key="7">
    <source>
        <dbReference type="Pfam" id="PF16640"/>
    </source>
</evidence>
<gene>
    <name evidence="8" type="ORF">AAME72_04855</name>
</gene>
<evidence type="ECO:0000256" key="4">
    <source>
        <dbReference type="SAM" id="Phobius"/>
    </source>
</evidence>
<sequence length="426" mass="40615">MIRPRASLRAACAIAAGLVASVSLAALGGMAAATAAPAPVSAPASPLTPFVDCVQDAPLGAVTARTVVLGYRSTADAAVELPAGGGRNDLSSAPADRGQPTAFLPGEHHGAWLLTVDAAAEPSLGWQLDGATVAIDGDAPSCTTATSVAVSAPATAAAGSTVPVSAAVTRALLAAPGDGTVEFSLDGRVVARVPVTAGTARADIPAPAAGAHTIAAAYAPADGSALRPASASARLTVVPAAGPLAIAADSVVGGSTSARVIVSRTSSAGAATVEFATTDGTARSGADYVRTVGTVALADGQTQAMVIVPLAVRKPGAPASTFFVVLRRASTDVSTAVAAVSLPAVPVARPPAPAAAAIGGGGGSLSAAAAGPSSALPEGDPTAAAPSAVGASQDLFWIVVAALLTGGGIAGVLGLLRAAGGRRGDL</sequence>
<evidence type="ECO:0000313" key="8">
    <source>
        <dbReference type="EMBL" id="XBM49191.1"/>
    </source>
</evidence>